<dbReference type="EC" id="4.1.1.65" evidence="3"/>
<keyword evidence="8" id="KW-0594">Phospholipid biosynthesis</keyword>
<name>A0A0A3J8X5_9BACI</name>
<evidence type="ECO:0000256" key="10">
    <source>
        <dbReference type="ARBA" id="ARBA00023264"/>
    </source>
</evidence>
<dbReference type="NCBIfam" id="TIGR00163">
    <property type="entry name" value="PS_decarb"/>
    <property type="match status" value="1"/>
</dbReference>
<evidence type="ECO:0000256" key="2">
    <source>
        <dbReference type="ARBA" id="ARBA00005189"/>
    </source>
</evidence>
<comment type="pathway">
    <text evidence="2">Lipid metabolism.</text>
</comment>
<dbReference type="eggNOG" id="COG0688">
    <property type="taxonomic scope" value="Bacteria"/>
</dbReference>
<dbReference type="GO" id="GO:0006646">
    <property type="term" value="P:phosphatidylethanolamine biosynthetic process"/>
    <property type="evidence" value="ECO:0007669"/>
    <property type="project" value="UniProtKB-UniPathway"/>
</dbReference>
<evidence type="ECO:0000313" key="14">
    <source>
        <dbReference type="Proteomes" id="UP000030437"/>
    </source>
</evidence>
<evidence type="ECO:0000256" key="4">
    <source>
        <dbReference type="ARBA" id="ARBA00022516"/>
    </source>
</evidence>
<keyword evidence="5" id="KW-0210">Decarboxylase</keyword>
<evidence type="ECO:0000256" key="8">
    <source>
        <dbReference type="ARBA" id="ARBA00023209"/>
    </source>
</evidence>
<accession>A0A0A3J8X5</accession>
<keyword evidence="4" id="KW-0444">Lipid biosynthesis</keyword>
<evidence type="ECO:0000256" key="6">
    <source>
        <dbReference type="ARBA" id="ARBA00023098"/>
    </source>
</evidence>
<comment type="pathway">
    <text evidence="12">Phospholipid metabolism; phosphatidylethanolamine biosynthesis.</text>
</comment>
<comment type="caution">
    <text evidence="13">The sequence shown here is derived from an EMBL/GenBank/DDBJ whole genome shotgun (WGS) entry which is preliminary data.</text>
</comment>
<evidence type="ECO:0000256" key="5">
    <source>
        <dbReference type="ARBA" id="ARBA00022793"/>
    </source>
</evidence>
<gene>
    <name evidence="13" type="ORF">CD32_16845</name>
</gene>
<keyword evidence="10" id="KW-1208">Phospholipid metabolism</keyword>
<sequence>MKEKIYRSMIELTNGKQSSLLLKKLATSALSKKFIQSYTKVYEINIEEVSKNMENYKSLHEFFTRSLKEGVRPVAQGEKVFTSPVDAKIEAFGDIRDSMTLTVKNKPYSLEDLFGSKERAARYRNGKYIVFYLSPADYHRIHSPIDGDVVRQYVLGQKSYPVNQLGLTYGKKPISHNYRMISELAYAQNRQTALIKVGAMFVNSIELTNITTVWSKGEEVGYFTFGSTVVMLFEKDAIEFCENVGAGTTIRMGQAFANML</sequence>
<dbReference type="RefSeq" id="WP_036156721.1">
    <property type="nucleotide sequence ID" value="NZ_AVCX01000003.1"/>
</dbReference>
<keyword evidence="7" id="KW-0865">Zymogen</keyword>
<dbReference type="GO" id="GO:0004609">
    <property type="term" value="F:phosphatidylserine decarboxylase activity"/>
    <property type="evidence" value="ECO:0007669"/>
    <property type="project" value="UniProtKB-EC"/>
</dbReference>
<dbReference type="PANTHER" id="PTHR10067">
    <property type="entry name" value="PHOSPHATIDYLSERINE DECARBOXYLASE"/>
    <property type="match status" value="1"/>
</dbReference>
<dbReference type="Proteomes" id="UP000030437">
    <property type="component" value="Unassembled WGS sequence"/>
</dbReference>
<evidence type="ECO:0000256" key="3">
    <source>
        <dbReference type="ARBA" id="ARBA00012243"/>
    </source>
</evidence>
<dbReference type="Pfam" id="PF02666">
    <property type="entry name" value="PS_Dcarbxylase"/>
    <property type="match status" value="1"/>
</dbReference>
<dbReference type="AlphaFoldDB" id="A0A0A3J8X5"/>
<dbReference type="InterPro" id="IPR033177">
    <property type="entry name" value="PSD-B"/>
</dbReference>
<evidence type="ECO:0000256" key="1">
    <source>
        <dbReference type="ARBA" id="ARBA00001928"/>
    </source>
</evidence>
<keyword evidence="11" id="KW-0670">Pyruvate</keyword>
<dbReference type="EMBL" id="JPVP01000058">
    <property type="protein sequence ID" value="KGR83492.1"/>
    <property type="molecule type" value="Genomic_DNA"/>
</dbReference>
<evidence type="ECO:0000256" key="11">
    <source>
        <dbReference type="ARBA" id="ARBA00023317"/>
    </source>
</evidence>
<keyword evidence="9" id="KW-0456">Lyase</keyword>
<evidence type="ECO:0000256" key="12">
    <source>
        <dbReference type="ARBA" id="ARBA00024326"/>
    </source>
</evidence>
<dbReference type="NCBIfam" id="NF002853">
    <property type="entry name" value="PRK03140.1"/>
    <property type="match status" value="1"/>
</dbReference>
<proteinExistence type="predicted"/>
<protein>
    <recommendedName>
        <fullName evidence="3">phosphatidylserine decarboxylase</fullName>
        <ecNumber evidence="3">4.1.1.65</ecNumber>
    </recommendedName>
</protein>
<dbReference type="STRING" id="1220589.CD32_16845"/>
<keyword evidence="14" id="KW-1185">Reference proteome</keyword>
<comment type="cofactor">
    <cofactor evidence="1">
        <name>pyruvate</name>
        <dbReference type="ChEBI" id="CHEBI:15361"/>
    </cofactor>
</comment>
<dbReference type="OrthoDB" id="9802030at2"/>
<dbReference type="InterPro" id="IPR003817">
    <property type="entry name" value="PS_Dcarbxylase"/>
</dbReference>
<dbReference type="PANTHER" id="PTHR10067:SF6">
    <property type="entry name" value="PHOSPHATIDYLSERINE DECARBOXYLASE PROENZYME, MITOCHONDRIAL"/>
    <property type="match status" value="1"/>
</dbReference>
<organism evidence="13 14">
    <name type="scientific">Lysinibacillus odysseyi 34hs-1 = NBRC 100172</name>
    <dbReference type="NCBI Taxonomy" id="1220589"/>
    <lineage>
        <taxon>Bacteria</taxon>
        <taxon>Bacillati</taxon>
        <taxon>Bacillota</taxon>
        <taxon>Bacilli</taxon>
        <taxon>Bacillales</taxon>
        <taxon>Bacillaceae</taxon>
        <taxon>Lysinibacillus</taxon>
    </lineage>
</organism>
<keyword evidence="6" id="KW-0443">Lipid metabolism</keyword>
<dbReference type="UniPathway" id="UPA00558"/>
<reference evidence="13 14" key="1">
    <citation type="submission" date="2014-02" db="EMBL/GenBank/DDBJ databases">
        <title>Draft genome sequence of Lysinibacillus odysseyi NBRC 100172.</title>
        <authorList>
            <person name="Zhang F."/>
            <person name="Wang G."/>
            <person name="Zhang L."/>
        </authorList>
    </citation>
    <scope>NUCLEOTIDE SEQUENCE [LARGE SCALE GENOMIC DNA]</scope>
    <source>
        <strain evidence="13 14">NBRC 100172</strain>
    </source>
</reference>
<evidence type="ECO:0000313" key="13">
    <source>
        <dbReference type="EMBL" id="KGR83492.1"/>
    </source>
</evidence>
<evidence type="ECO:0000256" key="7">
    <source>
        <dbReference type="ARBA" id="ARBA00023145"/>
    </source>
</evidence>
<evidence type="ECO:0000256" key="9">
    <source>
        <dbReference type="ARBA" id="ARBA00023239"/>
    </source>
</evidence>